<organism evidence="2 3">
    <name type="scientific">Protofrankia coriariae</name>
    <dbReference type="NCBI Taxonomy" id="1562887"/>
    <lineage>
        <taxon>Bacteria</taxon>
        <taxon>Bacillati</taxon>
        <taxon>Actinomycetota</taxon>
        <taxon>Actinomycetes</taxon>
        <taxon>Frankiales</taxon>
        <taxon>Frankiaceae</taxon>
        <taxon>Protofrankia</taxon>
    </lineage>
</organism>
<dbReference type="EMBL" id="JWIO01000014">
    <property type="protein sequence ID" value="KLL11609.1"/>
    <property type="molecule type" value="Genomic_DNA"/>
</dbReference>
<dbReference type="InterPro" id="IPR010093">
    <property type="entry name" value="SinI_DNA-bd"/>
</dbReference>
<proteinExistence type="predicted"/>
<reference evidence="2 3" key="1">
    <citation type="submission" date="2014-12" db="EMBL/GenBank/DDBJ databases">
        <title>Frankia sp. BMG5.1 draft genome.</title>
        <authorList>
            <person name="Gtari M."/>
            <person name="Ghodhbane-Gtari F."/>
            <person name="Nouioui I."/>
            <person name="Ktari A."/>
            <person name="Hezbri K."/>
            <person name="Mimouni W."/>
            <person name="Sbissi I."/>
            <person name="Ayari A."/>
            <person name="Yamanaka T."/>
            <person name="Normand P."/>
            <person name="Tisa L.S."/>
            <person name="Boudabous A."/>
        </authorList>
    </citation>
    <scope>NUCLEOTIDE SEQUENCE [LARGE SCALE GENOMIC DNA]</scope>
    <source>
        <strain evidence="2 3">BMG5.1</strain>
    </source>
</reference>
<feature type="domain" description="Helix-turn-helix" evidence="1">
    <location>
        <begin position="14"/>
        <end position="50"/>
    </location>
</feature>
<keyword evidence="3" id="KW-1185">Reference proteome</keyword>
<evidence type="ECO:0000259" key="1">
    <source>
        <dbReference type="Pfam" id="PF12728"/>
    </source>
</evidence>
<accession>A0ABR5F4G1</accession>
<name>A0ABR5F4G1_9ACTN</name>
<dbReference type="NCBIfam" id="TIGR01764">
    <property type="entry name" value="excise"/>
    <property type="match status" value="1"/>
</dbReference>
<gene>
    <name evidence="2" type="ORF">FrCorBMG51_10255</name>
</gene>
<comment type="caution">
    <text evidence="2">The sequence shown here is derived from an EMBL/GenBank/DDBJ whole genome shotgun (WGS) entry which is preliminary data.</text>
</comment>
<dbReference type="InterPro" id="IPR041657">
    <property type="entry name" value="HTH_17"/>
</dbReference>
<dbReference type="Pfam" id="PF12728">
    <property type="entry name" value="HTH_17"/>
    <property type="match status" value="1"/>
</dbReference>
<evidence type="ECO:0000313" key="2">
    <source>
        <dbReference type="EMBL" id="KLL11609.1"/>
    </source>
</evidence>
<evidence type="ECO:0000313" key="3">
    <source>
        <dbReference type="Proteomes" id="UP000035425"/>
    </source>
</evidence>
<sequence>MALVDRFKGLPALISVARAAAILGLSRATAYRLAEAGELPVERMGGRVYIVTDRLRGAVGGGA</sequence>
<protein>
    <recommendedName>
        <fullName evidence="1">Helix-turn-helix domain-containing protein</fullName>
    </recommendedName>
</protein>
<dbReference type="Proteomes" id="UP000035425">
    <property type="component" value="Unassembled WGS sequence"/>
</dbReference>